<dbReference type="Pfam" id="PF13966">
    <property type="entry name" value="zf-RVT"/>
    <property type="match status" value="1"/>
</dbReference>
<feature type="domain" description="Reverse transcriptase zinc-binding" evidence="1">
    <location>
        <begin position="1"/>
        <end position="80"/>
    </location>
</feature>
<keyword evidence="3" id="KW-1185">Reference proteome</keyword>
<sequence>MYTRLMPQLPRADWKAIAIHPRIHPRYRFFVRLAVHKRLATVDRLIKFGIQFPPDRAYCGLTLETFGHLFFECQATKELWNRLCIWLGFSRAIQDWETEVI</sequence>
<dbReference type="AlphaFoldDB" id="A0AAN8SU92"/>
<evidence type="ECO:0000313" key="2">
    <source>
        <dbReference type="EMBL" id="KAK6775679.1"/>
    </source>
</evidence>
<dbReference type="Proteomes" id="UP001371456">
    <property type="component" value="Unassembled WGS sequence"/>
</dbReference>
<comment type="caution">
    <text evidence="2">The sequence shown here is derived from an EMBL/GenBank/DDBJ whole genome shotgun (WGS) entry which is preliminary data.</text>
</comment>
<dbReference type="InterPro" id="IPR026960">
    <property type="entry name" value="RVT-Znf"/>
</dbReference>
<reference evidence="2 3" key="1">
    <citation type="submission" date="2024-02" db="EMBL/GenBank/DDBJ databases">
        <title>de novo genome assembly of Solanum bulbocastanum strain 11H21.</title>
        <authorList>
            <person name="Hosaka A.J."/>
        </authorList>
    </citation>
    <scope>NUCLEOTIDE SEQUENCE [LARGE SCALE GENOMIC DNA]</scope>
    <source>
        <tissue evidence="2">Young leaves</tissue>
    </source>
</reference>
<dbReference type="EMBL" id="JBANQN010000011">
    <property type="protein sequence ID" value="KAK6775679.1"/>
    <property type="molecule type" value="Genomic_DNA"/>
</dbReference>
<name>A0AAN8SU92_SOLBU</name>
<accession>A0AAN8SU92</accession>
<evidence type="ECO:0000313" key="3">
    <source>
        <dbReference type="Proteomes" id="UP001371456"/>
    </source>
</evidence>
<evidence type="ECO:0000259" key="1">
    <source>
        <dbReference type="Pfam" id="PF13966"/>
    </source>
</evidence>
<protein>
    <recommendedName>
        <fullName evidence="1">Reverse transcriptase zinc-binding domain-containing protein</fullName>
    </recommendedName>
</protein>
<proteinExistence type="predicted"/>
<organism evidence="2 3">
    <name type="scientific">Solanum bulbocastanum</name>
    <name type="common">Wild potato</name>
    <dbReference type="NCBI Taxonomy" id="147425"/>
    <lineage>
        <taxon>Eukaryota</taxon>
        <taxon>Viridiplantae</taxon>
        <taxon>Streptophyta</taxon>
        <taxon>Embryophyta</taxon>
        <taxon>Tracheophyta</taxon>
        <taxon>Spermatophyta</taxon>
        <taxon>Magnoliopsida</taxon>
        <taxon>eudicotyledons</taxon>
        <taxon>Gunneridae</taxon>
        <taxon>Pentapetalae</taxon>
        <taxon>asterids</taxon>
        <taxon>lamiids</taxon>
        <taxon>Solanales</taxon>
        <taxon>Solanaceae</taxon>
        <taxon>Solanoideae</taxon>
        <taxon>Solaneae</taxon>
        <taxon>Solanum</taxon>
    </lineage>
</organism>
<gene>
    <name evidence="2" type="ORF">RDI58_026680</name>
</gene>